<dbReference type="EMBL" id="CABPRZ010000035">
    <property type="protein sequence ID" value="VVE58133.1"/>
    <property type="molecule type" value="Genomic_DNA"/>
</dbReference>
<dbReference type="InterPro" id="IPR036291">
    <property type="entry name" value="NAD(P)-bd_dom_sf"/>
</dbReference>
<dbReference type="PANTHER" id="PTHR48075:SF1">
    <property type="entry name" value="LAMBDA-CRYSTALLIN HOMOLOG"/>
    <property type="match status" value="1"/>
</dbReference>
<reference evidence="13 14" key="1">
    <citation type="submission" date="2019-08" db="EMBL/GenBank/DDBJ databases">
        <authorList>
            <person name="Peeters C."/>
        </authorList>
    </citation>
    <scope>NUCLEOTIDE SEQUENCE [LARGE SCALE GENOMIC DNA]</scope>
    <source>
        <strain evidence="13 14">LMG 30175</strain>
    </source>
</reference>
<sequence length="321" mass="34274">MQARSDTPAQATRGDQRIAILGAGLMGVGIAARFARAGYGVTVFDVDGQRLQDLPAHVRAIFAELIDAGLVQPGQEAGTLARIATTTVMADLAGATFAIEAIPERLSLKHETYAALEDIVAADAIIASNTSGFLPDVLAQNLRHPARFLITHFWNPPHAIPLVEIVPGTATSPDAVAASDRLLAAVGARPVVLEKAIPGFVGNRLQFAVLREALNIVRLGAASPEVVDTVMKASLGRRWNMIGPLEAADMGGLDTFLDVATHLMPTLATDQDVLDLLREHVTRGETGVRSGQGFYTWTEQRQAEIRARRAQQLSLRGKDDA</sequence>
<comment type="subunit">
    <text evidence="3">Homodimer.</text>
</comment>
<dbReference type="InterPro" id="IPR013328">
    <property type="entry name" value="6PGD_dom2"/>
</dbReference>
<evidence type="ECO:0000256" key="3">
    <source>
        <dbReference type="ARBA" id="ARBA00011738"/>
    </source>
</evidence>
<comment type="subcellular location">
    <subcellularLocation>
        <location evidence="1">Cytoplasm</location>
    </subcellularLocation>
</comment>
<dbReference type="InterPro" id="IPR008927">
    <property type="entry name" value="6-PGluconate_DH-like_C_sf"/>
</dbReference>
<dbReference type="RefSeq" id="WP_150699920.1">
    <property type="nucleotide sequence ID" value="NZ_CABPRZ010000035.1"/>
</dbReference>
<organism evidence="13 14">
    <name type="scientific">Pandoraea terrae</name>
    <dbReference type="NCBI Taxonomy" id="1537710"/>
    <lineage>
        <taxon>Bacteria</taxon>
        <taxon>Pseudomonadati</taxon>
        <taxon>Pseudomonadota</taxon>
        <taxon>Betaproteobacteria</taxon>
        <taxon>Burkholderiales</taxon>
        <taxon>Burkholderiaceae</taxon>
        <taxon>Pandoraea</taxon>
    </lineage>
</organism>
<comment type="similarity">
    <text evidence="2">Belongs to the 3-hydroxyacyl-CoA dehydrogenase family.</text>
</comment>
<evidence type="ECO:0000256" key="9">
    <source>
        <dbReference type="ARBA" id="ARBA00042709"/>
    </source>
</evidence>
<evidence type="ECO:0000256" key="5">
    <source>
        <dbReference type="ARBA" id="ARBA00022553"/>
    </source>
</evidence>
<dbReference type="PANTHER" id="PTHR48075">
    <property type="entry name" value="3-HYDROXYACYL-COA DEHYDROGENASE FAMILY PROTEIN"/>
    <property type="match status" value="1"/>
</dbReference>
<dbReference type="Pfam" id="PF02737">
    <property type="entry name" value="3HCDH_N"/>
    <property type="match status" value="1"/>
</dbReference>
<dbReference type="PIRSF" id="PIRSF000105">
    <property type="entry name" value="HCDH"/>
    <property type="match status" value="1"/>
</dbReference>
<protein>
    <recommendedName>
        <fullName evidence="9">L-gulonate 3-dehydrogenase</fullName>
        <ecNumber evidence="8">1.1.1.45</ecNumber>
    </recommendedName>
    <alternativeName>
        <fullName evidence="9">L-gulonate 3-dehydrogenase</fullName>
    </alternativeName>
</protein>
<dbReference type="OrthoDB" id="9803287at2"/>
<dbReference type="InterPro" id="IPR022694">
    <property type="entry name" value="3-OHacyl-CoA_DH"/>
</dbReference>
<dbReference type="Pfam" id="PF00725">
    <property type="entry name" value="3HCDH"/>
    <property type="match status" value="1"/>
</dbReference>
<dbReference type="Gene3D" id="1.10.1040.10">
    <property type="entry name" value="N-(1-d-carboxylethyl)-l-norvaline Dehydrogenase, domain 2"/>
    <property type="match status" value="1"/>
</dbReference>
<evidence type="ECO:0000256" key="1">
    <source>
        <dbReference type="ARBA" id="ARBA00004496"/>
    </source>
</evidence>
<keyword evidence="5" id="KW-0597">Phosphoprotein</keyword>
<evidence type="ECO:0000256" key="8">
    <source>
        <dbReference type="ARBA" id="ARBA00038962"/>
    </source>
</evidence>
<dbReference type="SUPFAM" id="SSF51735">
    <property type="entry name" value="NAD(P)-binding Rossmann-fold domains"/>
    <property type="match status" value="1"/>
</dbReference>
<evidence type="ECO:0000256" key="2">
    <source>
        <dbReference type="ARBA" id="ARBA00009463"/>
    </source>
</evidence>
<dbReference type="GO" id="GO:0070403">
    <property type="term" value="F:NAD+ binding"/>
    <property type="evidence" value="ECO:0007669"/>
    <property type="project" value="InterPro"/>
</dbReference>
<dbReference type="GO" id="GO:0050104">
    <property type="term" value="F:L-gulonate 3-dehydrogenase activity"/>
    <property type="evidence" value="ECO:0007669"/>
    <property type="project" value="UniProtKB-EC"/>
</dbReference>
<dbReference type="GO" id="GO:0005737">
    <property type="term" value="C:cytoplasm"/>
    <property type="evidence" value="ECO:0007669"/>
    <property type="project" value="UniProtKB-SubCell"/>
</dbReference>
<dbReference type="Gene3D" id="3.40.50.720">
    <property type="entry name" value="NAD(P)-binding Rossmann-like Domain"/>
    <property type="match status" value="1"/>
</dbReference>
<keyword evidence="6" id="KW-0560">Oxidoreductase</keyword>
<proteinExistence type="inferred from homology"/>
<evidence type="ECO:0000259" key="12">
    <source>
        <dbReference type="Pfam" id="PF02737"/>
    </source>
</evidence>
<keyword evidence="7" id="KW-0520">NAD</keyword>
<evidence type="ECO:0000256" key="4">
    <source>
        <dbReference type="ARBA" id="ARBA00022490"/>
    </source>
</evidence>
<dbReference type="Proteomes" id="UP000414233">
    <property type="component" value="Unassembled WGS sequence"/>
</dbReference>
<accession>A0A5E4ZD67</accession>
<evidence type="ECO:0000256" key="6">
    <source>
        <dbReference type="ARBA" id="ARBA00023002"/>
    </source>
</evidence>
<evidence type="ECO:0000256" key="7">
    <source>
        <dbReference type="ARBA" id="ARBA00023027"/>
    </source>
</evidence>
<evidence type="ECO:0000256" key="10">
    <source>
        <dbReference type="PIRSR" id="PIRSR000105-1"/>
    </source>
</evidence>
<evidence type="ECO:0000313" key="14">
    <source>
        <dbReference type="Proteomes" id="UP000414233"/>
    </source>
</evidence>
<dbReference type="GO" id="GO:0006631">
    <property type="term" value="P:fatty acid metabolic process"/>
    <property type="evidence" value="ECO:0007669"/>
    <property type="project" value="InterPro"/>
</dbReference>
<dbReference type="SUPFAM" id="SSF48179">
    <property type="entry name" value="6-phosphogluconate dehydrogenase C-terminal domain-like"/>
    <property type="match status" value="1"/>
</dbReference>
<evidence type="ECO:0000313" key="13">
    <source>
        <dbReference type="EMBL" id="VVE58133.1"/>
    </source>
</evidence>
<keyword evidence="14" id="KW-1185">Reference proteome</keyword>
<name>A0A5E4ZD67_9BURK</name>
<dbReference type="InterPro" id="IPR006108">
    <property type="entry name" value="3HC_DH_C"/>
</dbReference>
<gene>
    <name evidence="13" type="ORF">PTE30175_05189</name>
</gene>
<feature type="domain" description="3-hydroxyacyl-CoA dehydrogenase C-terminal" evidence="11">
    <location>
        <begin position="199"/>
        <end position="297"/>
    </location>
</feature>
<feature type="domain" description="3-hydroxyacyl-CoA dehydrogenase NAD binding" evidence="12">
    <location>
        <begin position="18"/>
        <end position="194"/>
    </location>
</feature>
<evidence type="ECO:0000259" key="11">
    <source>
        <dbReference type="Pfam" id="PF00725"/>
    </source>
</evidence>
<dbReference type="AlphaFoldDB" id="A0A5E4ZD67"/>
<feature type="site" description="Important for catalytic activity" evidence="10">
    <location>
        <position position="152"/>
    </location>
</feature>
<keyword evidence="4" id="KW-0963">Cytoplasm</keyword>
<dbReference type="InterPro" id="IPR006176">
    <property type="entry name" value="3-OHacyl-CoA_DH_NAD-bd"/>
</dbReference>
<dbReference type="EC" id="1.1.1.45" evidence="8"/>